<dbReference type="PANTHER" id="PTHR31829:SF0">
    <property type="entry name" value="PYRIDOXAL 5'-PHOSPHATE SYNTHASE SUBUNIT SNZ1-RELATED"/>
    <property type="match status" value="1"/>
</dbReference>
<name>A0A4S4KRX6_9APHY</name>
<gene>
    <name evidence="4" type="ORF">EW026_g2741</name>
</gene>
<dbReference type="EMBL" id="SGPJ01000073">
    <property type="protein sequence ID" value="THG99649.1"/>
    <property type="molecule type" value="Genomic_DNA"/>
</dbReference>
<evidence type="ECO:0000259" key="3">
    <source>
        <dbReference type="Pfam" id="PF05690"/>
    </source>
</evidence>
<evidence type="ECO:0000313" key="4">
    <source>
        <dbReference type="EMBL" id="THG99649.1"/>
    </source>
</evidence>
<dbReference type="GO" id="GO:0008615">
    <property type="term" value="P:pyridoxine biosynthetic process"/>
    <property type="evidence" value="ECO:0007669"/>
    <property type="project" value="TreeGrafter"/>
</dbReference>
<dbReference type="GO" id="GO:0006520">
    <property type="term" value="P:amino acid metabolic process"/>
    <property type="evidence" value="ECO:0007669"/>
    <property type="project" value="TreeGrafter"/>
</dbReference>
<comment type="similarity">
    <text evidence="2">Belongs to the PdxS/SNZ family.</text>
</comment>
<reference evidence="4 5" key="1">
    <citation type="submission" date="2019-02" db="EMBL/GenBank/DDBJ databases">
        <title>Genome sequencing of the rare red list fungi Phlebia centrifuga.</title>
        <authorList>
            <person name="Buettner E."/>
            <person name="Kellner H."/>
        </authorList>
    </citation>
    <scope>NUCLEOTIDE SEQUENCE [LARGE SCALE GENOMIC DNA]</scope>
    <source>
        <strain evidence="4 5">DSM 108282</strain>
    </source>
</reference>
<keyword evidence="1" id="KW-0704">Schiff base</keyword>
<protein>
    <recommendedName>
        <fullName evidence="3">Thiazole synthase ThiG domain-containing protein</fullName>
    </recommendedName>
</protein>
<dbReference type="Proteomes" id="UP000309038">
    <property type="component" value="Unassembled WGS sequence"/>
</dbReference>
<evidence type="ECO:0000313" key="5">
    <source>
        <dbReference type="Proteomes" id="UP000309038"/>
    </source>
</evidence>
<dbReference type="AlphaFoldDB" id="A0A4S4KRX6"/>
<dbReference type="PANTHER" id="PTHR31829">
    <property type="entry name" value="PYRIDOXAL 5'-PHOSPHATE SYNTHASE SUBUNIT SNZ1-RELATED"/>
    <property type="match status" value="1"/>
</dbReference>
<dbReference type="InterPro" id="IPR033983">
    <property type="entry name" value="Thiazole_synthase_ThiG"/>
</dbReference>
<feature type="domain" description="Thiazole synthase ThiG" evidence="3">
    <location>
        <begin position="4"/>
        <end position="46"/>
    </location>
</feature>
<dbReference type="GO" id="GO:0042823">
    <property type="term" value="P:pyridoxal phosphate biosynthetic process"/>
    <property type="evidence" value="ECO:0007669"/>
    <property type="project" value="InterPro"/>
</dbReference>
<evidence type="ECO:0000256" key="1">
    <source>
        <dbReference type="ARBA" id="ARBA00023270"/>
    </source>
</evidence>
<evidence type="ECO:0000256" key="2">
    <source>
        <dbReference type="PROSITE-ProRule" id="PRU00481"/>
    </source>
</evidence>
<proteinExistence type="inferred from homology"/>
<keyword evidence="5" id="KW-1185">Reference proteome</keyword>
<dbReference type="SUPFAM" id="SSF110399">
    <property type="entry name" value="ThiG-like"/>
    <property type="match status" value="1"/>
</dbReference>
<comment type="caution">
    <text evidence="4">The sequence shown here is derived from an EMBL/GenBank/DDBJ whole genome shotgun (WGS) entry which is preliminary data.</text>
</comment>
<organism evidence="4 5">
    <name type="scientific">Hermanssonia centrifuga</name>
    <dbReference type="NCBI Taxonomy" id="98765"/>
    <lineage>
        <taxon>Eukaryota</taxon>
        <taxon>Fungi</taxon>
        <taxon>Dikarya</taxon>
        <taxon>Basidiomycota</taxon>
        <taxon>Agaricomycotina</taxon>
        <taxon>Agaricomycetes</taxon>
        <taxon>Polyporales</taxon>
        <taxon>Meruliaceae</taxon>
        <taxon>Hermanssonia</taxon>
    </lineage>
</organism>
<dbReference type="Gene3D" id="3.20.20.70">
    <property type="entry name" value="Aldolase class I"/>
    <property type="match status" value="1"/>
</dbReference>
<sequence>MNIADAALMMQLGCDGVFVGSGIFHSGDPAKRARAIVQAVTHYNNAKILAEVSENLGEAMVGLTIDKDLKGGRLASRGN</sequence>
<dbReference type="PROSITE" id="PS51129">
    <property type="entry name" value="PDXS_SNZ_2"/>
    <property type="match status" value="1"/>
</dbReference>
<accession>A0A4S4KRX6</accession>
<dbReference type="InterPro" id="IPR001852">
    <property type="entry name" value="PdxS/SNZ"/>
</dbReference>
<dbReference type="InterPro" id="IPR013785">
    <property type="entry name" value="Aldolase_TIM"/>
</dbReference>
<dbReference type="Pfam" id="PF05690">
    <property type="entry name" value="ThiG"/>
    <property type="match status" value="1"/>
</dbReference>
<dbReference type="GO" id="GO:0016843">
    <property type="term" value="F:amine-lyase activity"/>
    <property type="evidence" value="ECO:0007669"/>
    <property type="project" value="TreeGrafter"/>
</dbReference>